<dbReference type="Proteomes" id="UP001352263">
    <property type="component" value="Unassembled WGS sequence"/>
</dbReference>
<proteinExistence type="predicted"/>
<keyword evidence="3" id="KW-1185">Reference proteome</keyword>
<evidence type="ECO:0000256" key="1">
    <source>
        <dbReference type="SAM" id="Phobius"/>
    </source>
</evidence>
<evidence type="ECO:0000313" key="2">
    <source>
        <dbReference type="EMBL" id="MEC4721742.1"/>
    </source>
</evidence>
<dbReference type="RefSeq" id="WP_326508429.1">
    <property type="nucleotide sequence ID" value="NZ_JAWIIV010000021.1"/>
</dbReference>
<organism evidence="2 3">
    <name type="scientific">Noviherbaspirillum album</name>
    <dbReference type="NCBI Taxonomy" id="3080276"/>
    <lineage>
        <taxon>Bacteria</taxon>
        <taxon>Pseudomonadati</taxon>
        <taxon>Pseudomonadota</taxon>
        <taxon>Betaproteobacteria</taxon>
        <taxon>Burkholderiales</taxon>
        <taxon>Oxalobacteraceae</taxon>
        <taxon>Noviherbaspirillum</taxon>
    </lineage>
</organism>
<name>A0ABU6JDM1_9BURK</name>
<dbReference type="EMBL" id="JAWIIV010000021">
    <property type="protein sequence ID" value="MEC4721742.1"/>
    <property type="molecule type" value="Genomic_DNA"/>
</dbReference>
<evidence type="ECO:0000313" key="3">
    <source>
        <dbReference type="Proteomes" id="UP001352263"/>
    </source>
</evidence>
<feature type="transmembrane region" description="Helical" evidence="1">
    <location>
        <begin position="36"/>
        <end position="56"/>
    </location>
</feature>
<accession>A0ABU6JDM1</accession>
<sequence>MDEFFLVLVAGLLLALALYAQFEIGHFTAGMLRAGIARTILVIVGIGFGLTAAASMEGTSSKVLTLLIGFGAVHVPAAAILFIKRQRGSRKS</sequence>
<keyword evidence="1" id="KW-0812">Transmembrane</keyword>
<reference evidence="2 3" key="1">
    <citation type="submission" date="2023-10" db="EMBL/GenBank/DDBJ databases">
        <title>Noviherbaspirillum sp. CPCC 100848 genome assembly.</title>
        <authorList>
            <person name="Li X.Y."/>
            <person name="Fang X.M."/>
        </authorList>
    </citation>
    <scope>NUCLEOTIDE SEQUENCE [LARGE SCALE GENOMIC DNA]</scope>
    <source>
        <strain evidence="2 3">CPCC 100848</strain>
    </source>
</reference>
<comment type="caution">
    <text evidence="2">The sequence shown here is derived from an EMBL/GenBank/DDBJ whole genome shotgun (WGS) entry which is preliminary data.</text>
</comment>
<keyword evidence="1" id="KW-1133">Transmembrane helix</keyword>
<keyword evidence="1" id="KW-0472">Membrane</keyword>
<protein>
    <submittedName>
        <fullName evidence="2">Uncharacterized protein</fullName>
    </submittedName>
</protein>
<feature type="transmembrane region" description="Helical" evidence="1">
    <location>
        <begin position="63"/>
        <end position="83"/>
    </location>
</feature>
<gene>
    <name evidence="2" type="ORF">RY831_21470</name>
</gene>